<dbReference type="RefSeq" id="XP_001327875.1">
    <property type="nucleotide sequence ID" value="XM_001327840.1"/>
</dbReference>
<dbReference type="VEuPathDB" id="TrichDB:TVAGG3_0335750"/>
<dbReference type="KEGG" id="tva:4773659"/>
<protein>
    <recommendedName>
        <fullName evidence="3">Condensation domain-containing protein</fullName>
    </recommendedName>
</protein>
<organism evidence="1 2">
    <name type="scientific">Trichomonas vaginalis (strain ATCC PRA-98 / G3)</name>
    <dbReference type="NCBI Taxonomy" id="412133"/>
    <lineage>
        <taxon>Eukaryota</taxon>
        <taxon>Metamonada</taxon>
        <taxon>Parabasalia</taxon>
        <taxon>Trichomonadida</taxon>
        <taxon>Trichomonadidae</taxon>
        <taxon>Trichomonas</taxon>
    </lineage>
</organism>
<proteinExistence type="predicted"/>
<gene>
    <name evidence="1" type="ORF">TVAG_209310</name>
</gene>
<reference evidence="1" key="2">
    <citation type="journal article" date="2007" name="Science">
        <title>Draft genome sequence of the sexually transmitted pathogen Trichomonas vaginalis.</title>
        <authorList>
            <person name="Carlton J.M."/>
            <person name="Hirt R.P."/>
            <person name="Silva J.C."/>
            <person name="Delcher A.L."/>
            <person name="Schatz M."/>
            <person name="Zhao Q."/>
            <person name="Wortman J.R."/>
            <person name="Bidwell S.L."/>
            <person name="Alsmark U.C.M."/>
            <person name="Besteiro S."/>
            <person name="Sicheritz-Ponten T."/>
            <person name="Noel C.J."/>
            <person name="Dacks J.B."/>
            <person name="Foster P.G."/>
            <person name="Simillion C."/>
            <person name="Van de Peer Y."/>
            <person name="Miranda-Saavedra D."/>
            <person name="Barton G.J."/>
            <person name="Westrop G.D."/>
            <person name="Mueller S."/>
            <person name="Dessi D."/>
            <person name="Fiori P.L."/>
            <person name="Ren Q."/>
            <person name="Paulsen I."/>
            <person name="Zhang H."/>
            <person name="Bastida-Corcuera F.D."/>
            <person name="Simoes-Barbosa A."/>
            <person name="Brown M.T."/>
            <person name="Hayes R.D."/>
            <person name="Mukherjee M."/>
            <person name="Okumura C.Y."/>
            <person name="Schneider R."/>
            <person name="Smith A.J."/>
            <person name="Vanacova S."/>
            <person name="Villalvazo M."/>
            <person name="Haas B.J."/>
            <person name="Pertea M."/>
            <person name="Feldblyum T.V."/>
            <person name="Utterback T.R."/>
            <person name="Shu C.L."/>
            <person name="Osoegawa K."/>
            <person name="de Jong P.J."/>
            <person name="Hrdy I."/>
            <person name="Horvathova L."/>
            <person name="Zubacova Z."/>
            <person name="Dolezal P."/>
            <person name="Malik S.B."/>
            <person name="Logsdon J.M. Jr."/>
            <person name="Henze K."/>
            <person name="Gupta A."/>
            <person name="Wang C.C."/>
            <person name="Dunne R.L."/>
            <person name="Upcroft J.A."/>
            <person name="Upcroft P."/>
            <person name="White O."/>
            <person name="Salzberg S.L."/>
            <person name="Tang P."/>
            <person name="Chiu C.-H."/>
            <person name="Lee Y.-S."/>
            <person name="Embley T.M."/>
            <person name="Coombs G.H."/>
            <person name="Mottram J.C."/>
            <person name="Tachezy J."/>
            <person name="Fraser-Liggett C.M."/>
            <person name="Johnson P.J."/>
        </authorList>
    </citation>
    <scope>NUCLEOTIDE SEQUENCE [LARGE SCALE GENOMIC DNA]</scope>
    <source>
        <strain evidence="1">G3</strain>
    </source>
</reference>
<evidence type="ECO:0008006" key="3">
    <source>
        <dbReference type="Google" id="ProtNLM"/>
    </source>
</evidence>
<dbReference type="VEuPathDB" id="TrichDB:TVAG_209310"/>
<dbReference type="InParanoid" id="A2DVH3"/>
<dbReference type="EMBL" id="DS113253">
    <property type="protein sequence ID" value="EAY15652.1"/>
    <property type="molecule type" value="Genomic_DNA"/>
</dbReference>
<dbReference type="Proteomes" id="UP000001542">
    <property type="component" value="Unassembled WGS sequence"/>
</dbReference>
<keyword evidence="2" id="KW-1185">Reference proteome</keyword>
<accession>A2DVH3</accession>
<name>A2DVH3_TRIV3</name>
<reference evidence="1" key="1">
    <citation type="submission" date="2006-10" db="EMBL/GenBank/DDBJ databases">
        <authorList>
            <person name="Amadeo P."/>
            <person name="Zhao Q."/>
            <person name="Wortman J."/>
            <person name="Fraser-Liggett C."/>
            <person name="Carlton J."/>
        </authorList>
    </citation>
    <scope>NUCLEOTIDE SEQUENCE</scope>
    <source>
        <strain evidence="1">G3</strain>
    </source>
</reference>
<evidence type="ECO:0000313" key="1">
    <source>
        <dbReference type="EMBL" id="EAY15652.1"/>
    </source>
</evidence>
<evidence type="ECO:0000313" key="2">
    <source>
        <dbReference type="Proteomes" id="UP000001542"/>
    </source>
</evidence>
<dbReference type="AlphaFoldDB" id="A2DVH3"/>
<sequence length="432" mass="49360">MEIREPCGLECLHLLSNCYLQMGLTISNPKYVPSIIDQIQQRTMGLRIKYDGKNLVSGVPTPKVVKIPDSIKDLHSAATWMKENQGITKETSLGTLGANDNFVIMNMCHCMADGKFATLLAEELSQDDIPNIKPLEGIPIDVSQYFKKQMSENREIIPYCASNPNISRFVSKVQNPVKSRFVNSKQFRFPLKDLVCYQNGKVNKLFEHQCMAAAISFAAMTNNKNNYYMGCSIPVNIRVCDDYNQQYLKNYFENKFKDEKDYNRIAAYKKYAFANFVGELDIFTKAYSSEKVSDVYKRLRNAYNKNYNDGYHFKFLSLMNRLQTDTSIATEFPDGGGIEISMIGKMKVGDRIKDLVLDSIVDGDLLSKWLAFVTYSLETDKEKYFSGFFNYMAGDASHEEVERIVKGFTFSLQNIEPNTKIGDAIEYVRKHV</sequence>